<dbReference type="EMBL" id="DS547126">
    <property type="protein sequence ID" value="EDR03104.1"/>
    <property type="molecule type" value="Genomic_DNA"/>
</dbReference>
<dbReference type="GeneID" id="6081812"/>
<proteinExistence type="predicted"/>
<evidence type="ECO:0000313" key="1">
    <source>
        <dbReference type="EMBL" id="EDR03104.1"/>
    </source>
</evidence>
<dbReference type="Proteomes" id="UP000001194">
    <property type="component" value="Unassembled WGS sequence"/>
</dbReference>
<dbReference type="KEGG" id="lbc:LACBIDRAFT_331756"/>
<name>B0DQG4_LACBS</name>
<dbReference type="HOGENOM" id="CLU_100295_0_0_1"/>
<organism evidence="2">
    <name type="scientific">Laccaria bicolor (strain S238N-H82 / ATCC MYA-4686)</name>
    <name type="common">Bicoloured deceiver</name>
    <name type="synonym">Laccaria laccata var. bicolor</name>
    <dbReference type="NCBI Taxonomy" id="486041"/>
    <lineage>
        <taxon>Eukaryota</taxon>
        <taxon>Fungi</taxon>
        <taxon>Dikarya</taxon>
        <taxon>Basidiomycota</taxon>
        <taxon>Agaricomycotina</taxon>
        <taxon>Agaricomycetes</taxon>
        <taxon>Agaricomycetidae</taxon>
        <taxon>Agaricales</taxon>
        <taxon>Agaricineae</taxon>
        <taxon>Hydnangiaceae</taxon>
        <taxon>Laccaria</taxon>
    </lineage>
</organism>
<dbReference type="AlphaFoldDB" id="B0DQG4"/>
<accession>B0DQG4</accession>
<gene>
    <name evidence="1" type="ORF">LACBIDRAFT_331756</name>
</gene>
<reference evidence="1 2" key="1">
    <citation type="journal article" date="2008" name="Nature">
        <title>The genome of Laccaria bicolor provides insights into mycorrhizal symbiosis.</title>
        <authorList>
            <person name="Martin F."/>
            <person name="Aerts A."/>
            <person name="Ahren D."/>
            <person name="Brun A."/>
            <person name="Danchin E.G.J."/>
            <person name="Duchaussoy F."/>
            <person name="Gibon J."/>
            <person name="Kohler A."/>
            <person name="Lindquist E."/>
            <person name="Pereda V."/>
            <person name="Salamov A."/>
            <person name="Shapiro H.J."/>
            <person name="Wuyts J."/>
            <person name="Blaudez D."/>
            <person name="Buee M."/>
            <person name="Brokstein P."/>
            <person name="Canbaeck B."/>
            <person name="Cohen D."/>
            <person name="Courty P.E."/>
            <person name="Coutinho P.M."/>
            <person name="Delaruelle C."/>
            <person name="Detter J.C."/>
            <person name="Deveau A."/>
            <person name="DiFazio S."/>
            <person name="Duplessis S."/>
            <person name="Fraissinet-Tachet L."/>
            <person name="Lucic E."/>
            <person name="Frey-Klett P."/>
            <person name="Fourrey C."/>
            <person name="Feussner I."/>
            <person name="Gay G."/>
            <person name="Grimwood J."/>
            <person name="Hoegger P.J."/>
            <person name="Jain P."/>
            <person name="Kilaru S."/>
            <person name="Labbe J."/>
            <person name="Lin Y.C."/>
            <person name="Legue V."/>
            <person name="Le Tacon F."/>
            <person name="Marmeisse R."/>
            <person name="Melayah D."/>
            <person name="Montanini B."/>
            <person name="Muratet M."/>
            <person name="Nehls U."/>
            <person name="Niculita-Hirzel H."/>
            <person name="Oudot-Le Secq M.P."/>
            <person name="Peter M."/>
            <person name="Quesneville H."/>
            <person name="Rajashekar B."/>
            <person name="Reich M."/>
            <person name="Rouhier N."/>
            <person name="Schmutz J."/>
            <person name="Yin T."/>
            <person name="Chalot M."/>
            <person name="Henrissat B."/>
            <person name="Kuees U."/>
            <person name="Lucas S."/>
            <person name="Van de Peer Y."/>
            <person name="Podila G.K."/>
            <person name="Polle A."/>
            <person name="Pukkila P.J."/>
            <person name="Richardson P.M."/>
            <person name="Rouze P."/>
            <person name="Sanders I.R."/>
            <person name="Stajich J.E."/>
            <person name="Tunlid A."/>
            <person name="Tuskan G."/>
            <person name="Grigoriev I.V."/>
        </authorList>
    </citation>
    <scope>NUCLEOTIDE SEQUENCE [LARGE SCALE GENOMIC DNA]</scope>
    <source>
        <strain evidence="2">S238N-H82 / ATCC MYA-4686</strain>
    </source>
</reference>
<keyword evidence="2" id="KW-1185">Reference proteome</keyword>
<dbReference type="RefSeq" id="XP_001886245.1">
    <property type="nucleotide sequence ID" value="XM_001886210.1"/>
</dbReference>
<protein>
    <submittedName>
        <fullName evidence="1">Predicted protein</fullName>
    </submittedName>
</protein>
<sequence length="242" mass="27828">MDRKRPVLGGSVRFPQYLEELRSEFIRIFSLPDLTTVALSQFRFFPVITFAHCHNVAKWNDASPIMDFSALRVVHDHDSAMMIPGFLHYWKPNIEILAVSGMALRPMSAAVLIVNSHAPTAKYMQDHVGDQRACPRLQHGDFSEVSKGFDGWRTAGGWRLEKLFLVMEADDGKHLDWQYLQPMLNKIHFPRLRSINIIQVGGRKVSLPELPWVTDSTTLSIRFIDRQNTPQFYARYLPASYI</sequence>
<evidence type="ECO:0000313" key="2">
    <source>
        <dbReference type="Proteomes" id="UP000001194"/>
    </source>
</evidence>
<dbReference type="InParanoid" id="B0DQG4"/>